<evidence type="ECO:0000313" key="2">
    <source>
        <dbReference type="Proteomes" id="UP001225611"/>
    </source>
</evidence>
<keyword evidence="1" id="KW-0614">Plasmid</keyword>
<accession>A0ABY8RWX3</accession>
<keyword evidence="2" id="KW-1185">Reference proteome</keyword>
<name>A0ABY8RWX3_9HYPH</name>
<dbReference type="RefSeq" id="WP_269703706.1">
    <property type="nucleotide sequence ID" value="NZ_CP080389.1"/>
</dbReference>
<dbReference type="Proteomes" id="UP001225611">
    <property type="component" value="Plasmid pO132a"/>
</dbReference>
<dbReference type="EMBL" id="CP080389">
    <property type="protein sequence ID" value="WHO11773.1"/>
    <property type="molecule type" value="Genomic_DNA"/>
</dbReference>
<organism evidence="1 2">
    <name type="scientific">Agrobacterium cucumeris</name>
    <dbReference type="NCBI Taxonomy" id="2862866"/>
    <lineage>
        <taxon>Bacteria</taxon>
        <taxon>Pseudomonadati</taxon>
        <taxon>Pseudomonadota</taxon>
        <taxon>Alphaproteobacteria</taxon>
        <taxon>Hyphomicrobiales</taxon>
        <taxon>Rhizobiaceae</taxon>
        <taxon>Rhizobium/Agrobacterium group</taxon>
        <taxon>Agrobacterium</taxon>
    </lineage>
</organism>
<protein>
    <submittedName>
        <fullName evidence="1">Uncharacterized protein</fullName>
    </submittedName>
</protein>
<reference evidence="1 2" key="1">
    <citation type="journal article" date="2023" name="Syst. Appl. Microbiol.">
        <title>Agrobacterium cucumeris sp. nov. isolated from crazy roots on cucumber (Cucumis sativus).</title>
        <authorList>
            <person name="Warabieda M."/>
            <person name="Kuzmanovic N."/>
            <person name="Trzcinski P."/>
            <person name="Pulawska J."/>
        </authorList>
    </citation>
    <scope>NUCLEOTIDE SEQUENCE [LARGE SCALE GENOMIC DNA]</scope>
    <source>
        <strain evidence="1 2">O132</strain>
    </source>
</reference>
<evidence type="ECO:0000313" key="1">
    <source>
        <dbReference type="EMBL" id="WHO11773.1"/>
    </source>
</evidence>
<geneLocation type="plasmid" evidence="1 2">
    <name>pO132a</name>
</geneLocation>
<proteinExistence type="predicted"/>
<gene>
    <name evidence="1" type="ORF">KZ699_24200</name>
</gene>
<sequence length="221" mass="24121">MSIHKECVDALRAKYRALTGNKLVAGHAHEIVAAYFGYGTAAALRAEGKYPLTSLEEAELLMPALAVMDQRIAELQGIPDDLPTSDELASQISAFLVEAGHFSGKIWSNRNIGEEVSTYAYENPLTILDELSGEMATTNAYFDGFYIDEVDVSSNDEGLTVMLTGTAEGEQDQDRVFSGDKINFTTYVTFDLVAGRVAYREAEFDTGGSVDDSYYFDDDAA</sequence>